<comment type="caution">
    <text evidence="12">The sequence shown here is derived from an EMBL/GenBank/DDBJ whole genome shotgun (WGS) entry which is preliminary data.</text>
</comment>
<name>A0AAJ0GXG1_9PEZI</name>
<gene>
    <name evidence="12" type="ORF">B0T15DRAFT_392470</name>
</gene>
<evidence type="ECO:0000256" key="9">
    <source>
        <dbReference type="ARBA" id="ARBA00023128"/>
    </source>
</evidence>
<feature type="non-terminal residue" evidence="12">
    <location>
        <position position="1"/>
    </location>
</feature>
<dbReference type="AlphaFoldDB" id="A0AAJ0GXG1"/>
<dbReference type="GO" id="GO:0005743">
    <property type="term" value="C:mitochondrial inner membrane"/>
    <property type="evidence" value="ECO:0007669"/>
    <property type="project" value="UniProtKB-SubCell"/>
</dbReference>
<evidence type="ECO:0000256" key="6">
    <source>
        <dbReference type="ARBA" id="ARBA00022792"/>
    </source>
</evidence>
<evidence type="ECO:0000256" key="5">
    <source>
        <dbReference type="ARBA" id="ARBA00022692"/>
    </source>
</evidence>
<dbReference type="FunFam" id="1.20.5.210:FF:000001">
    <property type="entry name" value="Cytochrome b-c1 complex subunit 8"/>
    <property type="match status" value="1"/>
</dbReference>
<evidence type="ECO:0000256" key="11">
    <source>
        <dbReference type="RuleBase" id="RU368118"/>
    </source>
</evidence>
<reference evidence="12" key="2">
    <citation type="submission" date="2023-06" db="EMBL/GenBank/DDBJ databases">
        <authorList>
            <consortium name="Lawrence Berkeley National Laboratory"/>
            <person name="Mondo S.J."/>
            <person name="Hensen N."/>
            <person name="Bonometti L."/>
            <person name="Westerberg I."/>
            <person name="Brannstrom I.O."/>
            <person name="Guillou S."/>
            <person name="Cros-Aarteil S."/>
            <person name="Calhoun S."/>
            <person name="Haridas S."/>
            <person name="Kuo A."/>
            <person name="Pangilinan J."/>
            <person name="Riley R."/>
            <person name="Labutti K."/>
            <person name="Andreopoulos B."/>
            <person name="Lipzen A."/>
            <person name="Chen C."/>
            <person name="Yanf M."/>
            <person name="Daum C."/>
            <person name="Ng V."/>
            <person name="Clum A."/>
            <person name="Steindorff A."/>
            <person name="Ohm R."/>
            <person name="Martin F."/>
            <person name="Silar P."/>
            <person name="Natvig D."/>
            <person name="Lalanne C."/>
            <person name="Gautier V."/>
            <person name="Ament-Velasquez S.L."/>
            <person name="Kruys A."/>
            <person name="Hutchinson M.I."/>
            <person name="Powell A.J."/>
            <person name="Barry K."/>
            <person name="Miller A.N."/>
            <person name="Grigoriev I.V."/>
            <person name="Debuchy R."/>
            <person name="Gladieux P."/>
            <person name="Thoren M.H."/>
            <person name="Johannesson H."/>
        </authorList>
    </citation>
    <scope>NUCLEOTIDE SEQUENCE</scope>
    <source>
        <strain evidence="12">CBS 333.67</strain>
    </source>
</reference>
<keyword evidence="3 11" id="KW-0813">Transport</keyword>
<keyword evidence="5 11" id="KW-0812">Transmembrane</keyword>
<dbReference type="Pfam" id="PF02939">
    <property type="entry name" value="UcrQ"/>
    <property type="match status" value="1"/>
</dbReference>
<dbReference type="PANTHER" id="PTHR12119:SF2">
    <property type="entry name" value="CYTOCHROME B-C1 COMPLEX SUBUNIT 8"/>
    <property type="match status" value="1"/>
</dbReference>
<evidence type="ECO:0000256" key="4">
    <source>
        <dbReference type="ARBA" id="ARBA00022660"/>
    </source>
</evidence>
<dbReference type="RefSeq" id="XP_062723684.1">
    <property type="nucleotide sequence ID" value="XM_062864632.1"/>
</dbReference>
<protein>
    <recommendedName>
        <fullName evidence="11">Cytochrome b-c1 complex subunit 8</fullName>
    </recommendedName>
    <alternativeName>
        <fullName evidence="11">Complex III subunit 8</fullName>
    </alternativeName>
</protein>
<sequence length="79" mass="8902">ATGGLKQKGIVSYGVAPNRQNPLAGAFHDALFNTWRRFRNQVIYFAPPMIAGYYVLNWAIHRNEYLNSKAGRAEFAGEE</sequence>
<keyword evidence="7 11" id="KW-0249">Electron transport</keyword>
<reference evidence="12" key="1">
    <citation type="journal article" date="2023" name="Mol. Phylogenet. Evol.">
        <title>Genome-scale phylogeny and comparative genomics of the fungal order Sordariales.</title>
        <authorList>
            <person name="Hensen N."/>
            <person name="Bonometti L."/>
            <person name="Westerberg I."/>
            <person name="Brannstrom I.O."/>
            <person name="Guillou S."/>
            <person name="Cros-Aarteil S."/>
            <person name="Calhoun S."/>
            <person name="Haridas S."/>
            <person name="Kuo A."/>
            <person name="Mondo S."/>
            <person name="Pangilinan J."/>
            <person name="Riley R."/>
            <person name="LaButti K."/>
            <person name="Andreopoulos B."/>
            <person name="Lipzen A."/>
            <person name="Chen C."/>
            <person name="Yan M."/>
            <person name="Daum C."/>
            <person name="Ng V."/>
            <person name="Clum A."/>
            <person name="Steindorff A."/>
            <person name="Ohm R.A."/>
            <person name="Martin F."/>
            <person name="Silar P."/>
            <person name="Natvig D.O."/>
            <person name="Lalanne C."/>
            <person name="Gautier V."/>
            <person name="Ament-Velasquez S.L."/>
            <person name="Kruys A."/>
            <person name="Hutchinson M.I."/>
            <person name="Powell A.J."/>
            <person name="Barry K."/>
            <person name="Miller A.N."/>
            <person name="Grigoriev I.V."/>
            <person name="Debuchy R."/>
            <person name="Gladieux P."/>
            <person name="Hiltunen Thoren M."/>
            <person name="Johannesson H."/>
        </authorList>
    </citation>
    <scope>NUCLEOTIDE SEQUENCE</scope>
    <source>
        <strain evidence="12">CBS 333.67</strain>
    </source>
</reference>
<evidence type="ECO:0000313" key="12">
    <source>
        <dbReference type="EMBL" id="KAK3307904.1"/>
    </source>
</evidence>
<dbReference type="GeneID" id="87883461"/>
<evidence type="ECO:0000256" key="10">
    <source>
        <dbReference type="ARBA" id="ARBA00023136"/>
    </source>
</evidence>
<comment type="similarity">
    <text evidence="2 11">Belongs to the UQCRQ/QCR8 family.</text>
</comment>
<dbReference type="Gene3D" id="1.20.5.210">
    <property type="entry name" value="Cytochrome b-c1 complex subunit 8"/>
    <property type="match status" value="1"/>
</dbReference>
<comment type="function">
    <text evidence="11">Component of the ubiquinol-cytochrome c oxidoreductase, a multisubunit transmembrane complex that is part of the mitochondrial electron transport chain which drives oxidative phosphorylation. The complex plays an important role in the uptake of multiple carbon sources present in different host niches.</text>
</comment>
<dbReference type="SUPFAM" id="SSF81508">
    <property type="entry name" value="Ubiquinone-binding protein QP-C of cytochrome bc1 complex (Ubiquinol-cytochrome c reductase)"/>
    <property type="match status" value="1"/>
</dbReference>
<evidence type="ECO:0000256" key="2">
    <source>
        <dbReference type="ARBA" id="ARBA00007668"/>
    </source>
</evidence>
<evidence type="ECO:0000256" key="7">
    <source>
        <dbReference type="ARBA" id="ARBA00022982"/>
    </source>
</evidence>
<keyword evidence="6 11" id="KW-0999">Mitochondrion inner membrane</keyword>
<dbReference type="InterPro" id="IPR036642">
    <property type="entry name" value="Cyt_bc1_su8_sf"/>
</dbReference>
<dbReference type="Proteomes" id="UP001273166">
    <property type="component" value="Unassembled WGS sequence"/>
</dbReference>
<evidence type="ECO:0000313" key="13">
    <source>
        <dbReference type="Proteomes" id="UP001273166"/>
    </source>
</evidence>
<comment type="subunit">
    <text evidence="11">Component of the ubiquinol-cytochrome c oxidoreductase (cytochrome b-c1 complex, complex III, CIII), a multisubunit enzyme composed of 3 respiratory subunits cytochrome b, cytochrome c1 and Rieske protein, 2 core protein subunits, and additional low-molecular weight protein subunits. The complex exists as an obligatory dimer and forms supercomplexes (SCs) in the inner mitochondrial membrane with cytochrome c oxidase (complex IV, CIV).</text>
</comment>
<dbReference type="GO" id="GO:0045275">
    <property type="term" value="C:respiratory chain complex III"/>
    <property type="evidence" value="ECO:0007669"/>
    <property type="project" value="UniProtKB-UniRule"/>
</dbReference>
<dbReference type="GO" id="GO:0006122">
    <property type="term" value="P:mitochondrial electron transport, ubiquinol to cytochrome c"/>
    <property type="evidence" value="ECO:0007669"/>
    <property type="project" value="UniProtKB-UniRule"/>
</dbReference>
<feature type="transmembrane region" description="Helical" evidence="11">
    <location>
        <begin position="42"/>
        <end position="60"/>
    </location>
</feature>
<keyword evidence="8 11" id="KW-1133">Transmembrane helix</keyword>
<keyword evidence="13" id="KW-1185">Reference proteome</keyword>
<dbReference type="InterPro" id="IPR004205">
    <property type="entry name" value="Cyt_bc1_su8"/>
</dbReference>
<evidence type="ECO:0000256" key="1">
    <source>
        <dbReference type="ARBA" id="ARBA00004434"/>
    </source>
</evidence>
<dbReference type="PANTHER" id="PTHR12119">
    <property type="entry name" value="UBIQUINOL-CYTOCHROME C REDUCTASE COMPLEX UBIQUINONE-BINDING PROTEIN QP-C"/>
    <property type="match status" value="1"/>
</dbReference>
<dbReference type="EMBL" id="JAUDZG010000002">
    <property type="protein sequence ID" value="KAK3307904.1"/>
    <property type="molecule type" value="Genomic_DNA"/>
</dbReference>
<keyword evidence="10 11" id="KW-0472">Membrane</keyword>
<evidence type="ECO:0000256" key="3">
    <source>
        <dbReference type="ARBA" id="ARBA00022448"/>
    </source>
</evidence>
<organism evidence="12 13">
    <name type="scientific">Chaetomium strumarium</name>
    <dbReference type="NCBI Taxonomy" id="1170767"/>
    <lineage>
        <taxon>Eukaryota</taxon>
        <taxon>Fungi</taxon>
        <taxon>Dikarya</taxon>
        <taxon>Ascomycota</taxon>
        <taxon>Pezizomycotina</taxon>
        <taxon>Sordariomycetes</taxon>
        <taxon>Sordariomycetidae</taxon>
        <taxon>Sordariales</taxon>
        <taxon>Chaetomiaceae</taxon>
        <taxon>Chaetomium</taxon>
    </lineage>
</organism>
<evidence type="ECO:0000256" key="8">
    <source>
        <dbReference type="ARBA" id="ARBA00022989"/>
    </source>
</evidence>
<proteinExistence type="inferred from homology"/>
<keyword evidence="9 11" id="KW-0496">Mitochondrion</keyword>
<comment type="subcellular location">
    <subcellularLocation>
        <location evidence="1 11">Mitochondrion inner membrane</location>
        <topology evidence="1 11">Single-pass membrane protein</topology>
    </subcellularLocation>
</comment>
<accession>A0AAJ0GXG1</accession>
<keyword evidence="4 11" id="KW-0679">Respiratory chain</keyword>